<keyword evidence="2" id="KW-1185">Reference proteome</keyword>
<gene>
    <name evidence="1" type="ORF">NSPZN2_11099</name>
</gene>
<protein>
    <recommendedName>
        <fullName evidence="3">Lipoprotein</fullName>
    </recommendedName>
</protein>
<evidence type="ECO:0000313" key="2">
    <source>
        <dbReference type="Proteomes" id="UP000675880"/>
    </source>
</evidence>
<proteinExistence type="predicted"/>
<sequence>MKNWSSLIGPALGLLLAACGDGAILVKDSDHGGVVIYPYRPEQGTLLSSFRKDAMRLIDQKCPRGHTIVREGETKGRLRQASPLAGSSDVVEERRWGIQFDCK</sequence>
<dbReference type="Proteomes" id="UP000675880">
    <property type="component" value="Unassembled WGS sequence"/>
</dbReference>
<name>A0ABM8QPM0_9BACT</name>
<comment type="caution">
    <text evidence="1">The sequence shown here is derived from an EMBL/GenBank/DDBJ whole genome shotgun (WGS) entry which is preliminary data.</text>
</comment>
<evidence type="ECO:0008006" key="3">
    <source>
        <dbReference type="Google" id="ProtNLM"/>
    </source>
</evidence>
<dbReference type="RefSeq" id="WP_213040886.1">
    <property type="nucleotide sequence ID" value="NZ_CAJNBJ010000001.1"/>
</dbReference>
<organism evidence="1 2">
    <name type="scientific">Nitrospira defluvii</name>
    <dbReference type="NCBI Taxonomy" id="330214"/>
    <lineage>
        <taxon>Bacteria</taxon>
        <taxon>Pseudomonadati</taxon>
        <taxon>Nitrospirota</taxon>
        <taxon>Nitrospiria</taxon>
        <taxon>Nitrospirales</taxon>
        <taxon>Nitrospiraceae</taxon>
        <taxon>Nitrospira</taxon>
    </lineage>
</organism>
<dbReference type="EMBL" id="CAJNBJ010000001">
    <property type="protein sequence ID" value="CAE6708545.1"/>
    <property type="molecule type" value="Genomic_DNA"/>
</dbReference>
<evidence type="ECO:0000313" key="1">
    <source>
        <dbReference type="EMBL" id="CAE6708545.1"/>
    </source>
</evidence>
<accession>A0ABM8QPM0</accession>
<dbReference type="PROSITE" id="PS51257">
    <property type="entry name" value="PROKAR_LIPOPROTEIN"/>
    <property type="match status" value="1"/>
</dbReference>
<reference evidence="1 2" key="1">
    <citation type="submission" date="2021-02" db="EMBL/GenBank/DDBJ databases">
        <authorList>
            <person name="Han P."/>
        </authorList>
    </citation>
    <scope>NUCLEOTIDE SEQUENCE [LARGE SCALE GENOMIC DNA]</scope>
    <source>
        <strain evidence="1">Candidatus Nitrospira sp. ZN2</strain>
    </source>
</reference>